<dbReference type="Proteomes" id="UP001224428">
    <property type="component" value="Unassembled WGS sequence"/>
</dbReference>
<dbReference type="Gene3D" id="3.40.1390.20">
    <property type="entry name" value="HprK N-terminal domain-like"/>
    <property type="match status" value="1"/>
</dbReference>
<dbReference type="GO" id="GO:0005524">
    <property type="term" value="F:ATP binding"/>
    <property type="evidence" value="ECO:0007669"/>
    <property type="project" value="UniProtKB-KW"/>
</dbReference>
<dbReference type="AlphaFoldDB" id="A0AAJ1PSZ4"/>
<dbReference type="GO" id="GO:0006109">
    <property type="term" value="P:regulation of carbohydrate metabolic process"/>
    <property type="evidence" value="ECO:0007669"/>
    <property type="project" value="InterPro"/>
</dbReference>
<gene>
    <name evidence="12" type="primary">hprK</name>
    <name evidence="12" type="ORF">QLQ80_00840</name>
</gene>
<dbReference type="Pfam" id="PF07475">
    <property type="entry name" value="Hpr_kinase_C"/>
    <property type="match status" value="1"/>
</dbReference>
<reference evidence="12" key="1">
    <citation type="submission" date="2023-05" db="EMBL/GenBank/DDBJ databases">
        <title>Mycoplasma phocimorsus sp. nov., isolated from Scandinavian patients with seal finger or septic arthritis after contact with seals.</title>
        <authorList>
            <person name="Skafte-Holm A."/>
            <person name="Pedersen T.R."/>
            <person name="Froelund M."/>
            <person name="Stegger M."/>
            <person name="Qvortrup K."/>
            <person name="Michaels D.L."/>
            <person name="Brown D.R."/>
            <person name="Jensen J.S."/>
        </authorList>
    </citation>
    <scope>NUCLEOTIDE SEQUENCE</scope>
    <source>
        <strain evidence="12">M5725</strain>
    </source>
</reference>
<evidence type="ECO:0000256" key="8">
    <source>
        <dbReference type="ARBA" id="ARBA00023268"/>
    </source>
</evidence>
<organism evidence="12 13">
    <name type="scientific">Mycoplasma phocimorsus</name>
    <dbReference type="NCBI Taxonomy" id="3045839"/>
    <lineage>
        <taxon>Bacteria</taxon>
        <taxon>Bacillati</taxon>
        <taxon>Mycoplasmatota</taxon>
        <taxon>Mollicutes</taxon>
        <taxon>Mycoplasmataceae</taxon>
        <taxon>Mycoplasma</taxon>
    </lineage>
</organism>
<dbReference type="InterPro" id="IPR027417">
    <property type="entry name" value="P-loop_NTPase"/>
</dbReference>
<accession>A0AAJ1PSZ4</accession>
<dbReference type="Gene3D" id="3.40.50.300">
    <property type="entry name" value="P-loop containing nucleotide triphosphate hydrolases"/>
    <property type="match status" value="1"/>
</dbReference>
<evidence type="ECO:0000256" key="3">
    <source>
        <dbReference type="ARBA" id="ARBA00022527"/>
    </source>
</evidence>
<dbReference type="CDD" id="cd01918">
    <property type="entry name" value="HprK_C"/>
    <property type="match status" value="1"/>
</dbReference>
<dbReference type="SUPFAM" id="SSF75138">
    <property type="entry name" value="HprK N-terminal domain-like"/>
    <property type="match status" value="1"/>
</dbReference>
<name>A0AAJ1PSZ4_9MOLU</name>
<evidence type="ECO:0000256" key="5">
    <source>
        <dbReference type="ARBA" id="ARBA00022741"/>
    </source>
</evidence>
<proteinExistence type="inferred from homology"/>
<evidence type="ECO:0000259" key="11">
    <source>
        <dbReference type="Pfam" id="PF07475"/>
    </source>
</evidence>
<evidence type="ECO:0000256" key="6">
    <source>
        <dbReference type="ARBA" id="ARBA00022777"/>
    </source>
</evidence>
<keyword evidence="3" id="KW-0723">Serine/threonine-protein kinase</keyword>
<dbReference type="InterPro" id="IPR028979">
    <property type="entry name" value="Ser_kin/Pase_Hpr-like_N_sf"/>
</dbReference>
<dbReference type="InterPro" id="IPR003755">
    <property type="entry name" value="HPr(Ser)_kin/Pase"/>
</dbReference>
<dbReference type="NCBIfam" id="TIGR00679">
    <property type="entry name" value="hpr-ser"/>
    <property type="match status" value="1"/>
</dbReference>
<evidence type="ECO:0000259" key="10">
    <source>
        <dbReference type="Pfam" id="PF02603"/>
    </source>
</evidence>
<evidence type="ECO:0000313" key="13">
    <source>
        <dbReference type="Proteomes" id="UP001224428"/>
    </source>
</evidence>
<keyword evidence="4" id="KW-0808">Transferase</keyword>
<dbReference type="EMBL" id="JASDDP010000010">
    <property type="protein sequence ID" value="MDJ1645637.1"/>
    <property type="molecule type" value="Genomic_DNA"/>
</dbReference>
<dbReference type="GO" id="GO:0004674">
    <property type="term" value="F:protein serine/threonine kinase activity"/>
    <property type="evidence" value="ECO:0007669"/>
    <property type="project" value="UniProtKB-KW"/>
</dbReference>
<keyword evidence="13" id="KW-1185">Reference proteome</keyword>
<evidence type="ECO:0000313" key="12">
    <source>
        <dbReference type="EMBL" id="MDJ1645637.1"/>
    </source>
</evidence>
<evidence type="ECO:0000256" key="1">
    <source>
        <dbReference type="ARBA" id="ARBA00001120"/>
    </source>
</evidence>
<dbReference type="PANTHER" id="PTHR30305:SF1">
    <property type="entry name" value="HPR KINASE_PHOSPHORYLASE"/>
    <property type="match status" value="1"/>
</dbReference>
<comment type="similarity">
    <text evidence="2">Belongs to the HPrK/P family.</text>
</comment>
<dbReference type="RefSeq" id="WP_283827157.1">
    <property type="nucleotide sequence ID" value="NZ_JASDDP010000010.1"/>
</dbReference>
<comment type="catalytic activity">
    <reaction evidence="1">
        <text>[HPr protein]-L-serine + ATP = [HPr protein]-O-phospho-L-serine + ADP + H(+)</text>
        <dbReference type="Rhea" id="RHEA:46600"/>
        <dbReference type="Rhea" id="RHEA-COMP:11602"/>
        <dbReference type="Rhea" id="RHEA-COMP:11603"/>
        <dbReference type="ChEBI" id="CHEBI:15378"/>
        <dbReference type="ChEBI" id="CHEBI:29999"/>
        <dbReference type="ChEBI" id="CHEBI:30616"/>
        <dbReference type="ChEBI" id="CHEBI:83421"/>
        <dbReference type="ChEBI" id="CHEBI:456216"/>
    </reaction>
</comment>
<evidence type="ECO:0000256" key="7">
    <source>
        <dbReference type="ARBA" id="ARBA00022840"/>
    </source>
</evidence>
<sequence>MNNQINPIRVKHIIDQYRLHVLNEEFADTSKNIYSPSIKRGGLEIAGFSDPTFIRRNIIAWGTSEYAYFKKLGKDETIILLKRILSPKSPIIILSSGFKEGEILQAVLQVANEYKISVALQSYWSQSTIVSNIGVYLSEHFAKRVVIHGCLCVVNNVGVGILGPSGFGKSEALLDLVIKGSTFVSDDSIIIKQVGKRFIGSSPEITKGFLEVRGIGLIDIKLTYGNKVFKESTDIELIVELVDTKFDYSLDRLGISNLKYEVLDGWIPKMQIPIRRGANVSALIETAVNTFLARKNGVDILSELNRRAGEDA</sequence>
<evidence type="ECO:0000256" key="2">
    <source>
        <dbReference type="ARBA" id="ARBA00006883"/>
    </source>
</evidence>
<evidence type="ECO:0000256" key="9">
    <source>
        <dbReference type="ARBA" id="ARBA00047657"/>
    </source>
</evidence>
<comment type="catalytic activity">
    <reaction evidence="9">
        <text>[HPr protein]-O-phospho-L-serine + phosphate + H(+) = [HPr protein]-L-serine + diphosphate</text>
        <dbReference type="Rhea" id="RHEA:46604"/>
        <dbReference type="Rhea" id="RHEA-COMP:11602"/>
        <dbReference type="Rhea" id="RHEA-COMP:11603"/>
        <dbReference type="ChEBI" id="CHEBI:15378"/>
        <dbReference type="ChEBI" id="CHEBI:29999"/>
        <dbReference type="ChEBI" id="CHEBI:33019"/>
        <dbReference type="ChEBI" id="CHEBI:43474"/>
        <dbReference type="ChEBI" id="CHEBI:83421"/>
    </reaction>
</comment>
<protein>
    <submittedName>
        <fullName evidence="12">HPr(Ser) kinase/phosphatase</fullName>
    </submittedName>
</protein>
<feature type="domain" description="HPr kinase/phosphorylase C-terminal" evidence="11">
    <location>
        <begin position="140"/>
        <end position="307"/>
    </location>
</feature>
<dbReference type="InterPro" id="IPR011126">
    <property type="entry name" value="Hpr_kin/Pase_Hpr_N"/>
</dbReference>
<dbReference type="Pfam" id="PF02603">
    <property type="entry name" value="Hpr_kinase_N"/>
    <property type="match status" value="1"/>
</dbReference>
<dbReference type="InterPro" id="IPR011104">
    <property type="entry name" value="Hpr_kin/Pase_C"/>
</dbReference>
<feature type="domain" description="HPr(Ser) kinase/phosphorylase N-terminal" evidence="10">
    <location>
        <begin position="8"/>
        <end position="137"/>
    </location>
</feature>
<comment type="caution">
    <text evidence="12">The sequence shown here is derived from an EMBL/GenBank/DDBJ whole genome shotgun (WGS) entry which is preliminary data.</text>
</comment>
<dbReference type="GO" id="GO:0000155">
    <property type="term" value="F:phosphorelay sensor kinase activity"/>
    <property type="evidence" value="ECO:0007669"/>
    <property type="project" value="InterPro"/>
</dbReference>
<evidence type="ECO:0000256" key="4">
    <source>
        <dbReference type="ARBA" id="ARBA00022679"/>
    </source>
</evidence>
<dbReference type="SUPFAM" id="SSF53795">
    <property type="entry name" value="PEP carboxykinase-like"/>
    <property type="match status" value="1"/>
</dbReference>
<keyword evidence="7" id="KW-0067">ATP-binding</keyword>
<dbReference type="PANTHER" id="PTHR30305">
    <property type="entry name" value="PROTEIN YJDM-RELATED"/>
    <property type="match status" value="1"/>
</dbReference>
<keyword evidence="6 12" id="KW-0418">Kinase</keyword>
<keyword evidence="5" id="KW-0547">Nucleotide-binding</keyword>
<keyword evidence="8" id="KW-0511">Multifunctional enzyme</keyword>